<dbReference type="AlphaFoldDB" id="A0A210PQH2"/>
<feature type="region of interest" description="Disordered" evidence="1">
    <location>
        <begin position="261"/>
        <end position="280"/>
    </location>
</feature>
<name>A0A210PQH2_MIZYE</name>
<feature type="region of interest" description="Disordered" evidence="1">
    <location>
        <begin position="161"/>
        <end position="195"/>
    </location>
</feature>
<proteinExistence type="predicted"/>
<dbReference type="Proteomes" id="UP000242188">
    <property type="component" value="Unassembled WGS sequence"/>
</dbReference>
<feature type="compositionally biased region" description="Basic and acidic residues" evidence="1">
    <location>
        <begin position="267"/>
        <end position="280"/>
    </location>
</feature>
<organism evidence="3 4">
    <name type="scientific">Mizuhopecten yessoensis</name>
    <name type="common">Japanese scallop</name>
    <name type="synonym">Patinopecten yessoensis</name>
    <dbReference type="NCBI Taxonomy" id="6573"/>
    <lineage>
        <taxon>Eukaryota</taxon>
        <taxon>Metazoa</taxon>
        <taxon>Spiralia</taxon>
        <taxon>Lophotrochozoa</taxon>
        <taxon>Mollusca</taxon>
        <taxon>Bivalvia</taxon>
        <taxon>Autobranchia</taxon>
        <taxon>Pteriomorphia</taxon>
        <taxon>Pectinida</taxon>
        <taxon>Pectinoidea</taxon>
        <taxon>Pectinidae</taxon>
        <taxon>Mizuhopecten</taxon>
    </lineage>
</organism>
<evidence type="ECO:0000313" key="4">
    <source>
        <dbReference type="Proteomes" id="UP000242188"/>
    </source>
</evidence>
<keyword evidence="2" id="KW-1133">Transmembrane helix</keyword>
<gene>
    <name evidence="3" type="ORF">KP79_PYT23156</name>
</gene>
<dbReference type="OrthoDB" id="6110525at2759"/>
<keyword evidence="4" id="KW-1185">Reference proteome</keyword>
<accession>A0A210PQH2</accession>
<keyword evidence="2" id="KW-0472">Membrane</keyword>
<feature type="compositionally biased region" description="Low complexity" evidence="1">
    <location>
        <begin position="161"/>
        <end position="188"/>
    </location>
</feature>
<evidence type="ECO:0000256" key="2">
    <source>
        <dbReference type="SAM" id="Phobius"/>
    </source>
</evidence>
<comment type="caution">
    <text evidence="3">The sequence shown here is derived from an EMBL/GenBank/DDBJ whole genome shotgun (WGS) entry which is preliminary data.</text>
</comment>
<sequence>MGTLPSDSLASIIQQTIGDSNVNVTEIINTLNVTDASSVETTMSVPHHIQNNLTERQINQTVQLSTITGSITVTNLSDTLSTTYPVLDRTEASFSIQDQVIMGAAITVGLLAILAVFLRFAMPIYRIRVQKNKPKAEIQTQDLYDEKPGDESAYAPYTLSMDSDQSQSSTQSDQSQSSTQSDWSETSSNHTKSTFYSSDSHQVALWKESSFGTFRGSTLSLPSCLPSDRGSLSRSNSTEGLNASLMTALSRKTFTEYSGSYILKTGPDTDRGSDIFDDRA</sequence>
<dbReference type="EMBL" id="NEDP02005557">
    <property type="protein sequence ID" value="OWF38733.1"/>
    <property type="molecule type" value="Genomic_DNA"/>
</dbReference>
<protein>
    <submittedName>
        <fullName evidence="3">Uncharacterized protein</fullName>
    </submittedName>
</protein>
<evidence type="ECO:0000313" key="3">
    <source>
        <dbReference type="EMBL" id="OWF38733.1"/>
    </source>
</evidence>
<feature type="transmembrane region" description="Helical" evidence="2">
    <location>
        <begin position="100"/>
        <end position="121"/>
    </location>
</feature>
<evidence type="ECO:0000256" key="1">
    <source>
        <dbReference type="SAM" id="MobiDB-lite"/>
    </source>
</evidence>
<reference evidence="3 4" key="1">
    <citation type="journal article" date="2017" name="Nat. Ecol. Evol.">
        <title>Scallop genome provides insights into evolution of bilaterian karyotype and development.</title>
        <authorList>
            <person name="Wang S."/>
            <person name="Zhang J."/>
            <person name="Jiao W."/>
            <person name="Li J."/>
            <person name="Xun X."/>
            <person name="Sun Y."/>
            <person name="Guo X."/>
            <person name="Huan P."/>
            <person name="Dong B."/>
            <person name="Zhang L."/>
            <person name="Hu X."/>
            <person name="Sun X."/>
            <person name="Wang J."/>
            <person name="Zhao C."/>
            <person name="Wang Y."/>
            <person name="Wang D."/>
            <person name="Huang X."/>
            <person name="Wang R."/>
            <person name="Lv J."/>
            <person name="Li Y."/>
            <person name="Zhang Z."/>
            <person name="Liu B."/>
            <person name="Lu W."/>
            <person name="Hui Y."/>
            <person name="Liang J."/>
            <person name="Zhou Z."/>
            <person name="Hou R."/>
            <person name="Li X."/>
            <person name="Liu Y."/>
            <person name="Li H."/>
            <person name="Ning X."/>
            <person name="Lin Y."/>
            <person name="Zhao L."/>
            <person name="Xing Q."/>
            <person name="Dou J."/>
            <person name="Li Y."/>
            <person name="Mao J."/>
            <person name="Guo H."/>
            <person name="Dou H."/>
            <person name="Li T."/>
            <person name="Mu C."/>
            <person name="Jiang W."/>
            <person name="Fu Q."/>
            <person name="Fu X."/>
            <person name="Miao Y."/>
            <person name="Liu J."/>
            <person name="Yu Q."/>
            <person name="Li R."/>
            <person name="Liao H."/>
            <person name="Li X."/>
            <person name="Kong Y."/>
            <person name="Jiang Z."/>
            <person name="Chourrout D."/>
            <person name="Li R."/>
            <person name="Bao Z."/>
        </authorList>
    </citation>
    <scope>NUCLEOTIDE SEQUENCE [LARGE SCALE GENOMIC DNA]</scope>
    <source>
        <strain evidence="3 4">PY_sf001</strain>
    </source>
</reference>
<keyword evidence="2" id="KW-0812">Transmembrane</keyword>